<reference evidence="8" key="2">
    <citation type="submission" date="2022-03" db="EMBL/GenBank/DDBJ databases">
        <title>Draft title - Genomic analysis of global carrot germplasm unveils the trajectory of domestication and the origin of high carotenoid orange carrot.</title>
        <authorList>
            <person name="Iorizzo M."/>
            <person name="Ellison S."/>
            <person name="Senalik D."/>
            <person name="Macko-Podgorni A."/>
            <person name="Grzebelus D."/>
            <person name="Bostan H."/>
            <person name="Rolling W."/>
            <person name="Curaba J."/>
            <person name="Simon P."/>
        </authorList>
    </citation>
    <scope>NUCLEOTIDE SEQUENCE</scope>
    <source>
        <tissue evidence="8">Leaf</tissue>
    </source>
</reference>
<name>A0AAF0WI32_DAUCS</name>
<proteinExistence type="predicted"/>
<evidence type="ECO:0000256" key="3">
    <source>
        <dbReference type="ARBA" id="ARBA00022490"/>
    </source>
</evidence>
<dbReference type="Gene3D" id="1.25.10.10">
    <property type="entry name" value="Leucine-rich Repeat Variant"/>
    <property type="match status" value="2"/>
</dbReference>
<dbReference type="AlphaFoldDB" id="A0AAF0WI32"/>
<dbReference type="GO" id="GO:0005737">
    <property type="term" value="C:cytoplasm"/>
    <property type="evidence" value="ECO:0007669"/>
    <property type="project" value="UniProtKB-SubCell"/>
</dbReference>
<accession>A0AAF0WI32</accession>
<feature type="region of interest" description="Disordered" evidence="6">
    <location>
        <begin position="81"/>
        <end position="169"/>
    </location>
</feature>
<dbReference type="EMBL" id="CP093344">
    <property type="protein sequence ID" value="WOG89967.1"/>
    <property type="molecule type" value="Genomic_DNA"/>
</dbReference>
<evidence type="ECO:0000259" key="7">
    <source>
        <dbReference type="Pfam" id="PF25574"/>
    </source>
</evidence>
<evidence type="ECO:0000256" key="2">
    <source>
        <dbReference type="ARBA" id="ARBA00022448"/>
    </source>
</evidence>
<evidence type="ECO:0000313" key="9">
    <source>
        <dbReference type="Proteomes" id="UP000077755"/>
    </source>
</evidence>
<evidence type="ECO:0000256" key="6">
    <source>
        <dbReference type="SAM" id="MobiDB-lite"/>
    </source>
</evidence>
<evidence type="ECO:0000256" key="5">
    <source>
        <dbReference type="ARBA" id="ARBA00022927"/>
    </source>
</evidence>
<dbReference type="InterPro" id="IPR011989">
    <property type="entry name" value="ARM-like"/>
</dbReference>
<gene>
    <name evidence="8" type="ORF">DCAR_0209208</name>
</gene>
<dbReference type="InterPro" id="IPR016024">
    <property type="entry name" value="ARM-type_fold"/>
</dbReference>
<feature type="compositionally biased region" description="Acidic residues" evidence="6">
    <location>
        <begin position="122"/>
        <end position="164"/>
    </location>
</feature>
<sequence>MAMDITQALLSSFMSVDSTVRSEAMGALKKFEEDNPEYYLLSLVVELSNDTKPDASRKLAGIMLLDLIPNFAVRPAFEFFEDDESEDDEEGDVEHVDEDGEEESDDQIKVEYLDDQIKVEYPESDDEEEDDDDVEDVDDEEDDVDVEDVDDDQVEMQEGEEEAMERERELVEEEAYKREFELKRNKIMKFSVYWRKMDVVIKSEITQRLLDTLGAVHLVNGRRHHASETASQLIARIARIWPKLKWFGLFDKILKMNLKPNKSETLKHATLEVFQVFFSDMHFVVGIFGNENSDKVKSVIKAIIQVMNGDQICSQILLAATKTLKNIFEGMYQHRRHVAARKYWWKPDLSAKVICKAVLAEMCDVRRCALTCLRFFKKIVPLPEIFMQVIFELTTNSFLLTTEAEAKLDVQRKFERVPKFRKLYPNLDVWSPLIQMYLNLLKHDEDQNIFIASKACVCLLARIVKDDVLKPVINFIEGNFSNSDWQSRKAVAHAYCLILEGPSIEKLLGVVKPTLYILLLLMKDEIDHVKYTTACTLSRMFELLHSPGYSLIPLKNFGFSKRVVVILLESLECAPCISKEICRSICAIARTSAFLLSSDLPNIVKSLVQTAGRRDGDSELRVVAYETLRVVIGYSAEKDFCEIKDLPAVMFELLETAVLKTGSSDDREIQEHLQASDLQASFFGVLQVIIRRMGDVDNMEPVILQVGDKVISLFFGSQCSGRKVQKEEMLVIGALACAAKTEFVKYMPDLYPYVLMGLQNVEEYQACSTSVGVVGQICVALRKEFLPYCSCIMIRLKDLTSSEVKKSVTPIVFLCYGNIAKSIGEHFKNYYQDVVKIMQDASDLHVYSDNSDDMVEYGDRLRQSIFEAFTCILIGLGDSNADLLLPYVPYMLQLIQKHKPRDKGRMRTAVKLLKELAVCSKIKGSLKVHSDILLTELQQSDNEELRQTAAWTQQELGGTH</sequence>
<dbReference type="InterPro" id="IPR040122">
    <property type="entry name" value="Importin_beta"/>
</dbReference>
<dbReference type="GO" id="GO:0006606">
    <property type="term" value="P:protein import into nucleus"/>
    <property type="evidence" value="ECO:0007669"/>
    <property type="project" value="InterPro"/>
</dbReference>
<keyword evidence="4" id="KW-0677">Repeat</keyword>
<feature type="compositionally biased region" description="Acidic residues" evidence="6">
    <location>
        <begin position="81"/>
        <end position="105"/>
    </location>
</feature>
<dbReference type="PANTHER" id="PTHR10527">
    <property type="entry name" value="IMPORTIN BETA"/>
    <property type="match status" value="1"/>
</dbReference>
<feature type="domain" description="Importin subunit beta-1/Transportin-1-like TPR repeats" evidence="7">
    <location>
        <begin position="567"/>
        <end position="918"/>
    </location>
</feature>
<keyword evidence="9" id="KW-1185">Reference proteome</keyword>
<evidence type="ECO:0000313" key="8">
    <source>
        <dbReference type="EMBL" id="WOG89967.1"/>
    </source>
</evidence>
<keyword evidence="5" id="KW-0653">Protein transport</keyword>
<comment type="subcellular location">
    <subcellularLocation>
        <location evidence="1">Cytoplasm</location>
    </subcellularLocation>
</comment>
<protein>
    <recommendedName>
        <fullName evidence="7">Importin subunit beta-1/Transportin-1-like TPR repeats domain-containing protein</fullName>
    </recommendedName>
</protein>
<dbReference type="Proteomes" id="UP000077755">
    <property type="component" value="Chromosome 2"/>
</dbReference>
<dbReference type="SUPFAM" id="SSF48371">
    <property type="entry name" value="ARM repeat"/>
    <property type="match status" value="1"/>
</dbReference>
<evidence type="ECO:0000256" key="1">
    <source>
        <dbReference type="ARBA" id="ARBA00004496"/>
    </source>
</evidence>
<feature type="compositionally biased region" description="Basic and acidic residues" evidence="6">
    <location>
        <begin position="106"/>
        <end position="121"/>
    </location>
</feature>
<reference evidence="8" key="1">
    <citation type="journal article" date="2016" name="Nat. Genet.">
        <title>A high-quality carrot genome assembly provides new insights into carotenoid accumulation and asterid genome evolution.</title>
        <authorList>
            <person name="Iorizzo M."/>
            <person name="Ellison S."/>
            <person name="Senalik D."/>
            <person name="Zeng P."/>
            <person name="Satapoomin P."/>
            <person name="Huang J."/>
            <person name="Bowman M."/>
            <person name="Iovene M."/>
            <person name="Sanseverino W."/>
            <person name="Cavagnaro P."/>
            <person name="Yildiz M."/>
            <person name="Macko-Podgorni A."/>
            <person name="Moranska E."/>
            <person name="Grzebelus E."/>
            <person name="Grzebelus D."/>
            <person name="Ashrafi H."/>
            <person name="Zheng Z."/>
            <person name="Cheng S."/>
            <person name="Spooner D."/>
            <person name="Van Deynze A."/>
            <person name="Simon P."/>
        </authorList>
    </citation>
    <scope>NUCLEOTIDE SEQUENCE</scope>
    <source>
        <tissue evidence="8">Leaf</tissue>
    </source>
</reference>
<dbReference type="InterPro" id="IPR058584">
    <property type="entry name" value="IMB1_TNPO1-like_TPR"/>
</dbReference>
<organism evidence="8 9">
    <name type="scientific">Daucus carota subsp. sativus</name>
    <name type="common">Carrot</name>
    <dbReference type="NCBI Taxonomy" id="79200"/>
    <lineage>
        <taxon>Eukaryota</taxon>
        <taxon>Viridiplantae</taxon>
        <taxon>Streptophyta</taxon>
        <taxon>Embryophyta</taxon>
        <taxon>Tracheophyta</taxon>
        <taxon>Spermatophyta</taxon>
        <taxon>Magnoliopsida</taxon>
        <taxon>eudicotyledons</taxon>
        <taxon>Gunneridae</taxon>
        <taxon>Pentapetalae</taxon>
        <taxon>asterids</taxon>
        <taxon>campanulids</taxon>
        <taxon>Apiales</taxon>
        <taxon>Apiaceae</taxon>
        <taxon>Apioideae</taxon>
        <taxon>Scandiceae</taxon>
        <taxon>Daucinae</taxon>
        <taxon>Daucus</taxon>
        <taxon>Daucus sect. Daucus</taxon>
    </lineage>
</organism>
<evidence type="ECO:0000256" key="4">
    <source>
        <dbReference type="ARBA" id="ARBA00022737"/>
    </source>
</evidence>
<keyword evidence="2" id="KW-0813">Transport</keyword>
<keyword evidence="3" id="KW-0963">Cytoplasm</keyword>
<dbReference type="Pfam" id="PF25574">
    <property type="entry name" value="TPR_IMB1"/>
    <property type="match status" value="1"/>
</dbReference>